<dbReference type="AlphaFoldDB" id="A0A0R3AS96"/>
<dbReference type="OrthoDB" id="5918122at2"/>
<evidence type="ECO:0000313" key="1">
    <source>
        <dbReference type="EMBL" id="KRP73668.1"/>
    </source>
</evidence>
<gene>
    <name evidence="1" type="ORF">TX23_04395</name>
</gene>
<comment type="caution">
    <text evidence="1">The sequence shown here is derived from an EMBL/GenBank/DDBJ whole genome shotgun (WGS) entry which is preliminary data.</text>
</comment>
<evidence type="ECO:0000313" key="2">
    <source>
        <dbReference type="Proteomes" id="UP000050852"/>
    </source>
</evidence>
<sequence length="396" mass="45885">MKKVIQLKEKPAGYCTNAARAGEPVHIQYRGVSLSSSGRDFIRKVEAFPNQMLEMAYTDFQASTVKRFVAIIHGNLEAELHLNDFEVYAEALVTRSVKAGDALRKSDFHHFDKMTLEGIDFPEDCGYVVILNNGWERILFWDFGPLLENENYAPIDYDVGRLIATGFSASVFPEIFDLNDDEWSKIIASGWFPFSYLDYEQQLNLLNYLKLDWDTQEIEQSIDKKLCDDSTEWLSKISSNEKIKPHYDLIEKSFKYHLNNDYDASIHILYPRIEALLREDFIRANPKKQGRQQSVLSSHISTNVTKHTHTVTRLLPDRFGEYLNKHYFKDFNVEEVTDFISRNTVSHGKNPTSSFTRKASLIGFLILDQIHQYTHLSNTFEIRIQDDERTAQANPE</sequence>
<dbReference type="PATRIC" id="fig|1615673.3.peg.1863"/>
<name>A0A0R3AS96_9PSED</name>
<protein>
    <submittedName>
        <fullName evidence="1">Uncharacterized protein</fullName>
    </submittedName>
</protein>
<accession>A0A0R3AS96</accession>
<dbReference type="Proteomes" id="UP000050852">
    <property type="component" value="Unassembled WGS sequence"/>
</dbReference>
<proteinExistence type="predicted"/>
<dbReference type="EMBL" id="JYLN01000002">
    <property type="protein sequence ID" value="KRP73668.1"/>
    <property type="molecule type" value="Genomic_DNA"/>
</dbReference>
<reference evidence="1 2" key="1">
    <citation type="submission" date="2015-02" db="EMBL/GenBank/DDBJ databases">
        <title>Two Pseudomonas sp. nov., isolated from raw milk.</title>
        <authorList>
            <person name="Wenning M."/>
            <person name="von Neubeck M."/>
            <person name="Huptas C."/>
            <person name="Scherer S."/>
        </authorList>
    </citation>
    <scope>NUCLEOTIDE SEQUENCE [LARGE SCALE GENOMIC DNA]</scope>
    <source>
        <strain evidence="1 2">DSM 29164</strain>
    </source>
</reference>
<dbReference type="RefSeq" id="WP_057701180.1">
    <property type="nucleotide sequence ID" value="NZ_JYLN01000002.1"/>
</dbReference>
<organism evidence="1 2">
    <name type="scientific">Pseudomonas paralactis</name>
    <dbReference type="NCBI Taxonomy" id="1615673"/>
    <lineage>
        <taxon>Bacteria</taxon>
        <taxon>Pseudomonadati</taxon>
        <taxon>Pseudomonadota</taxon>
        <taxon>Gammaproteobacteria</taxon>
        <taxon>Pseudomonadales</taxon>
        <taxon>Pseudomonadaceae</taxon>
        <taxon>Pseudomonas</taxon>
    </lineage>
</organism>